<comment type="subcellular location">
    <subcellularLocation>
        <location evidence="2 17">Cell membrane</location>
        <topology evidence="2 17">Multi-pass membrane protein</topology>
    </subcellularLocation>
</comment>
<dbReference type="InterPro" id="IPR000276">
    <property type="entry name" value="GPCR_Rhodpsn"/>
</dbReference>
<evidence type="ECO:0000256" key="12">
    <source>
        <dbReference type="ARBA" id="ARBA00023180"/>
    </source>
</evidence>
<dbReference type="InterPro" id="IPR027534">
    <property type="entry name" value="Ribosomal_P1/P2"/>
</dbReference>
<evidence type="ECO:0000313" key="20">
    <source>
        <dbReference type="EMBL" id="TWW62314.1"/>
    </source>
</evidence>
<keyword evidence="21" id="KW-1185">Reference proteome</keyword>
<dbReference type="CDD" id="cd05833">
    <property type="entry name" value="Ribosomal_P2"/>
    <property type="match status" value="1"/>
</dbReference>
<feature type="region of interest" description="Disordered" evidence="18">
    <location>
        <begin position="341"/>
        <end position="377"/>
    </location>
</feature>
<evidence type="ECO:0000256" key="17">
    <source>
        <dbReference type="RuleBase" id="RU201114"/>
    </source>
</evidence>
<keyword evidence="9 17" id="KW-0472">Membrane</keyword>
<comment type="caution">
    <text evidence="20">The sequence shown here is derived from an EMBL/GenBank/DDBJ whole genome shotgun (WGS) entry which is preliminary data.</text>
</comment>
<feature type="transmembrane region" description="Helical" evidence="17">
    <location>
        <begin position="129"/>
        <end position="151"/>
    </location>
</feature>
<dbReference type="GO" id="GO:0005886">
    <property type="term" value="C:plasma membrane"/>
    <property type="evidence" value="ECO:0007669"/>
    <property type="project" value="UniProtKB-SubCell"/>
</dbReference>
<dbReference type="AlphaFoldDB" id="A0A5C6N4C5"/>
<keyword evidence="12 17" id="KW-0325">Glycoprotein</keyword>
<dbReference type="PROSITE" id="PS50262">
    <property type="entry name" value="G_PROTEIN_RECEP_F1_2"/>
    <property type="match status" value="1"/>
</dbReference>
<evidence type="ECO:0000256" key="1">
    <source>
        <dbReference type="ARBA" id="ARBA00003362"/>
    </source>
</evidence>
<evidence type="ECO:0000256" key="5">
    <source>
        <dbReference type="ARBA" id="ARBA00022692"/>
    </source>
</evidence>
<dbReference type="GO" id="GO:0002182">
    <property type="term" value="P:cytoplasmic translational elongation"/>
    <property type="evidence" value="ECO:0007669"/>
    <property type="project" value="InterPro"/>
</dbReference>
<reference evidence="20 21" key="1">
    <citation type="submission" date="2019-04" db="EMBL/GenBank/DDBJ databases">
        <title>Chromosome genome assembly for Takifugu flavidus.</title>
        <authorList>
            <person name="Xiao S."/>
        </authorList>
    </citation>
    <scope>NUCLEOTIDE SEQUENCE [LARGE SCALE GENOMIC DNA]</scope>
    <source>
        <strain evidence="20">HTHZ2018</strain>
        <tissue evidence="20">Muscle</tissue>
    </source>
</reference>
<evidence type="ECO:0000256" key="18">
    <source>
        <dbReference type="SAM" id="MobiDB-lite"/>
    </source>
</evidence>
<comment type="similarity">
    <text evidence="17">Belongs to the G-protein coupled receptor 1 family.</text>
</comment>
<protein>
    <recommendedName>
        <fullName evidence="15">Large ribosomal subunit protein P2</fullName>
    </recommendedName>
    <alternativeName>
        <fullName evidence="16">60S acidic ribosomal protein P2</fullName>
    </alternativeName>
</protein>
<dbReference type="InterPro" id="IPR001634">
    <property type="entry name" value="Adenosn_rcpt"/>
</dbReference>
<feature type="transmembrane region" description="Helical" evidence="17">
    <location>
        <begin position="234"/>
        <end position="257"/>
    </location>
</feature>
<feature type="domain" description="G-protein coupled receptors family 1 profile" evidence="19">
    <location>
        <begin position="31"/>
        <end position="286"/>
    </location>
</feature>
<evidence type="ECO:0000256" key="15">
    <source>
        <dbReference type="ARBA" id="ARBA00035301"/>
    </source>
</evidence>
<evidence type="ECO:0000256" key="7">
    <source>
        <dbReference type="ARBA" id="ARBA00022989"/>
    </source>
</evidence>
<dbReference type="InterPro" id="IPR044076">
    <property type="entry name" value="Ribosomal_P2"/>
</dbReference>
<dbReference type="EMBL" id="RHFK02000017">
    <property type="protein sequence ID" value="TWW62314.1"/>
    <property type="molecule type" value="Genomic_DNA"/>
</dbReference>
<gene>
    <name evidence="20" type="ORF">D4764_04G0009610</name>
</gene>
<dbReference type="Pfam" id="PF00001">
    <property type="entry name" value="7tm_1"/>
    <property type="match status" value="1"/>
</dbReference>
<keyword evidence="4 17" id="KW-1003">Cell membrane</keyword>
<feature type="transmembrane region" description="Helical" evidence="17">
    <location>
        <begin position="15"/>
        <end position="38"/>
    </location>
</feature>
<comment type="similarity">
    <text evidence="3">Belongs to the eukaryotic ribosomal protein P1/P2 family.</text>
</comment>
<organism evidence="20 21">
    <name type="scientific">Takifugu flavidus</name>
    <name type="common">sansaifugu</name>
    <dbReference type="NCBI Taxonomy" id="433684"/>
    <lineage>
        <taxon>Eukaryota</taxon>
        <taxon>Metazoa</taxon>
        <taxon>Chordata</taxon>
        <taxon>Craniata</taxon>
        <taxon>Vertebrata</taxon>
        <taxon>Euteleostomi</taxon>
        <taxon>Actinopterygii</taxon>
        <taxon>Neopterygii</taxon>
        <taxon>Teleostei</taxon>
        <taxon>Neoteleostei</taxon>
        <taxon>Acanthomorphata</taxon>
        <taxon>Eupercaria</taxon>
        <taxon>Tetraodontiformes</taxon>
        <taxon>Tetradontoidea</taxon>
        <taxon>Tetraodontidae</taxon>
        <taxon>Takifugu</taxon>
    </lineage>
</organism>
<name>A0A5C6N4C5_9TELE</name>
<dbReference type="Proteomes" id="UP000324091">
    <property type="component" value="Chromosome 4"/>
</dbReference>
<evidence type="ECO:0000259" key="19">
    <source>
        <dbReference type="PROSITE" id="PS50262"/>
    </source>
</evidence>
<evidence type="ECO:0000256" key="3">
    <source>
        <dbReference type="ARBA" id="ARBA00005436"/>
    </source>
</evidence>
<dbReference type="InterPro" id="IPR017452">
    <property type="entry name" value="GPCR_Rhodpsn_7TM"/>
</dbReference>
<dbReference type="PROSITE" id="PS00237">
    <property type="entry name" value="G_PROTEIN_RECEP_F1_1"/>
    <property type="match status" value="1"/>
</dbReference>
<evidence type="ECO:0000256" key="9">
    <source>
        <dbReference type="ARBA" id="ARBA00023136"/>
    </source>
</evidence>
<accession>A0A5C6N4C5</accession>
<dbReference type="Gene3D" id="1.20.1070.10">
    <property type="entry name" value="Rhodopsin 7-helix transmembrane proteins"/>
    <property type="match status" value="1"/>
</dbReference>
<evidence type="ECO:0000256" key="10">
    <source>
        <dbReference type="ARBA" id="ARBA00023157"/>
    </source>
</evidence>
<feature type="compositionally biased region" description="Basic and acidic residues" evidence="18">
    <location>
        <begin position="353"/>
        <end position="363"/>
    </location>
</feature>
<feature type="compositionally biased region" description="Low complexity" evidence="18">
    <location>
        <begin position="341"/>
        <end position="352"/>
    </location>
</feature>
<evidence type="ECO:0000256" key="2">
    <source>
        <dbReference type="ARBA" id="ARBA00004651"/>
    </source>
</evidence>
<feature type="transmembrane region" description="Helical" evidence="17">
    <location>
        <begin position="86"/>
        <end position="108"/>
    </location>
</feature>
<sequence>MSSSPGIKPREKVDMMYISIETAIAVASVLGNVLVVLVVCMNRTLQNTTFCFIVSLAVADIAVGVLVIPLAIIISQGFNTQFYTCLLLSCLLLIITQCSILSLLAIAIDRYLRVKIPTRYSTIVTQRRANVAVCLCWTLSFLTGLVPMLGWNNHESQKNLSISSEIICQFTVVMRMDYMVYFNFFGWVVAPLTIMIALYAEVFWLIRRQLNRRAKATADGERYYRKELKLAKSLALVVFLFALCWLPIHIMNCINFFCKNCEVPKMRYVAAYLLAALGGNASPSAKDIKTILGSVGIEADDERLNKVIGELNGKDINEVMNSGLSKLASVPAGGAVAVPAAAGGSGGAAPAAAEEKKEEKKEESEESDEDMGFGLFD</sequence>
<dbReference type="GO" id="GO:0001609">
    <property type="term" value="F:G protein-coupled adenosine receptor activity"/>
    <property type="evidence" value="ECO:0007669"/>
    <property type="project" value="UniProtKB-UniRule"/>
</dbReference>
<evidence type="ECO:0000256" key="6">
    <source>
        <dbReference type="ARBA" id="ARBA00022980"/>
    </source>
</evidence>
<dbReference type="PRINTS" id="PR00424">
    <property type="entry name" value="ADENOSINER"/>
</dbReference>
<keyword evidence="5 17" id="KW-0812">Transmembrane</keyword>
<evidence type="ECO:0000313" key="21">
    <source>
        <dbReference type="Proteomes" id="UP000324091"/>
    </source>
</evidence>
<evidence type="ECO:0000256" key="4">
    <source>
        <dbReference type="ARBA" id="ARBA00022475"/>
    </source>
</evidence>
<evidence type="ECO:0000256" key="16">
    <source>
        <dbReference type="ARBA" id="ARBA00035443"/>
    </source>
</evidence>
<dbReference type="FunFam" id="1.10.10.1410:FF:000002">
    <property type="entry name" value="60S acidic ribosomal protein P2"/>
    <property type="match status" value="1"/>
</dbReference>
<keyword evidence="7 17" id="KW-1133">Transmembrane helix</keyword>
<dbReference type="GO" id="GO:0045202">
    <property type="term" value="C:synapse"/>
    <property type="evidence" value="ECO:0007669"/>
    <property type="project" value="TreeGrafter"/>
</dbReference>
<evidence type="ECO:0000256" key="8">
    <source>
        <dbReference type="ARBA" id="ARBA00023040"/>
    </source>
</evidence>
<dbReference type="GO" id="GO:0003735">
    <property type="term" value="F:structural constituent of ribosome"/>
    <property type="evidence" value="ECO:0007669"/>
    <property type="project" value="InterPro"/>
</dbReference>
<evidence type="ECO:0000256" key="11">
    <source>
        <dbReference type="ARBA" id="ARBA00023170"/>
    </source>
</evidence>
<keyword evidence="14" id="KW-0687">Ribonucleoprotein</keyword>
<dbReference type="PRINTS" id="PR00237">
    <property type="entry name" value="GPCRRHODOPSN"/>
</dbReference>
<dbReference type="GO" id="GO:0030425">
    <property type="term" value="C:dendrite"/>
    <property type="evidence" value="ECO:0007669"/>
    <property type="project" value="TreeGrafter"/>
</dbReference>
<evidence type="ECO:0000256" key="13">
    <source>
        <dbReference type="ARBA" id="ARBA00023224"/>
    </source>
</evidence>
<evidence type="ECO:0000256" key="14">
    <source>
        <dbReference type="ARBA" id="ARBA00023274"/>
    </source>
</evidence>
<dbReference type="GO" id="GO:0022625">
    <property type="term" value="C:cytosolic large ribosomal subunit"/>
    <property type="evidence" value="ECO:0007669"/>
    <property type="project" value="InterPro"/>
</dbReference>
<dbReference type="SMART" id="SM01381">
    <property type="entry name" value="7TM_GPCR_Srsx"/>
    <property type="match status" value="1"/>
</dbReference>
<keyword evidence="11 17" id="KW-0675">Receptor</keyword>
<keyword evidence="10 17" id="KW-1015">Disulfide bond</keyword>
<keyword evidence="6" id="KW-0689">Ribosomal protein</keyword>
<dbReference type="PANTHER" id="PTHR24246:SF52">
    <property type="entry name" value="ADENOSINE RECEPTOR A1-LIKE"/>
    <property type="match status" value="1"/>
</dbReference>
<dbReference type="Pfam" id="PF00428">
    <property type="entry name" value="Ribosomal_60s"/>
    <property type="match status" value="1"/>
</dbReference>
<keyword evidence="13 17" id="KW-0807">Transducer</keyword>
<dbReference type="HAMAP" id="MF_01478">
    <property type="entry name" value="Ribosomal_L12_arch"/>
    <property type="match status" value="1"/>
</dbReference>
<dbReference type="PANTHER" id="PTHR24246">
    <property type="entry name" value="OLFACTORY RECEPTOR AND ADENOSINE RECEPTOR"/>
    <property type="match status" value="1"/>
</dbReference>
<dbReference type="SUPFAM" id="SSF81321">
    <property type="entry name" value="Family A G protein-coupled receptor-like"/>
    <property type="match status" value="1"/>
</dbReference>
<keyword evidence="8 17" id="KW-0297">G-protein coupled receptor</keyword>
<proteinExistence type="inferred from homology"/>
<feature type="transmembrane region" description="Helical" evidence="17">
    <location>
        <begin position="50"/>
        <end position="74"/>
    </location>
</feature>
<comment type="function">
    <text evidence="1">Plays an important role in the elongation step of protein synthesis.</text>
</comment>
<feature type="transmembrane region" description="Helical" evidence="17">
    <location>
        <begin position="184"/>
        <end position="206"/>
    </location>
</feature>